<proteinExistence type="predicted"/>
<evidence type="ECO:0000313" key="2">
    <source>
        <dbReference type="Proteomes" id="UP000001055"/>
    </source>
</evidence>
<gene>
    <name evidence="1" type="ORF">SNOG_07045</name>
</gene>
<dbReference type="AlphaFoldDB" id="Q0UMG9"/>
<evidence type="ECO:0000313" key="1">
    <source>
        <dbReference type="EMBL" id="EAT85696.2"/>
    </source>
</evidence>
<dbReference type="RefSeq" id="XP_001797400.1">
    <property type="nucleotide sequence ID" value="XM_001797348.1"/>
</dbReference>
<organism evidence="1 2">
    <name type="scientific">Phaeosphaeria nodorum (strain SN15 / ATCC MYA-4574 / FGSC 10173)</name>
    <name type="common">Glume blotch fungus</name>
    <name type="synonym">Parastagonospora nodorum</name>
    <dbReference type="NCBI Taxonomy" id="321614"/>
    <lineage>
        <taxon>Eukaryota</taxon>
        <taxon>Fungi</taxon>
        <taxon>Dikarya</taxon>
        <taxon>Ascomycota</taxon>
        <taxon>Pezizomycotina</taxon>
        <taxon>Dothideomycetes</taxon>
        <taxon>Pleosporomycetidae</taxon>
        <taxon>Pleosporales</taxon>
        <taxon>Pleosporineae</taxon>
        <taxon>Phaeosphaeriaceae</taxon>
        <taxon>Parastagonospora</taxon>
    </lineage>
</organism>
<accession>Q0UMG9</accession>
<dbReference type="VEuPathDB" id="FungiDB:JI435_070450"/>
<dbReference type="GeneID" id="5973937"/>
<dbReference type="EMBL" id="CH445334">
    <property type="protein sequence ID" value="EAT85696.2"/>
    <property type="molecule type" value="Genomic_DNA"/>
</dbReference>
<dbReference type="KEGG" id="pno:SNOG_07045"/>
<sequence>MVEYMKREAKCSKYFAGELTADNLQKTENRLTKVDFDIPQPGYNWATEHQGTSRVYRIGQELEVEIIRLFTEGTYQELHEYFMPRKAKAMFAAFKELQVAGQEAAEVTSSSQDEGEVAMAVFGIFRRRVLDAKMVESSKVQAKGKGTGKAAA</sequence>
<dbReference type="Proteomes" id="UP000001055">
    <property type="component" value="Unassembled WGS sequence"/>
</dbReference>
<reference evidence="2" key="1">
    <citation type="journal article" date="2007" name="Plant Cell">
        <title>Dothideomycete-plant interactions illuminated by genome sequencing and EST analysis of the wheat pathogen Stagonospora nodorum.</title>
        <authorList>
            <person name="Hane J.K."/>
            <person name="Lowe R.G."/>
            <person name="Solomon P.S."/>
            <person name="Tan K.C."/>
            <person name="Schoch C.L."/>
            <person name="Spatafora J.W."/>
            <person name="Crous P.W."/>
            <person name="Kodira C."/>
            <person name="Birren B.W."/>
            <person name="Galagan J.E."/>
            <person name="Torriani S.F."/>
            <person name="McDonald B.A."/>
            <person name="Oliver R.P."/>
        </authorList>
    </citation>
    <scope>NUCLEOTIDE SEQUENCE [LARGE SCALE GENOMIC DNA]</scope>
    <source>
        <strain evidence="2">SN15 / ATCC MYA-4574 / FGSC 10173</strain>
    </source>
</reference>
<dbReference type="SUPFAM" id="SSF52540">
    <property type="entry name" value="P-loop containing nucleoside triphosphate hydrolases"/>
    <property type="match status" value="1"/>
</dbReference>
<name>Q0UMG9_PHANO</name>
<protein>
    <submittedName>
        <fullName evidence="1">Uncharacterized protein</fullName>
    </submittedName>
</protein>
<dbReference type="InterPro" id="IPR027417">
    <property type="entry name" value="P-loop_NTPase"/>
</dbReference>
<dbReference type="Gene3D" id="3.40.50.300">
    <property type="entry name" value="P-loop containing nucleotide triphosphate hydrolases"/>
    <property type="match status" value="1"/>
</dbReference>
<dbReference type="HOGENOM" id="CLU_1723023_0_0_1"/>
<dbReference type="InParanoid" id="Q0UMG9"/>